<sequence>MDKYNSRSHIFIEMGFLGEQPGQTEQPKEKDTINRELIVTTIQEKTRHGRISLVTNGMYPYRSIILHITYHN</sequence>
<dbReference type="RefSeq" id="WP_176699838.1">
    <property type="nucleotide sequence ID" value="NZ_CVRB01000003.1"/>
</dbReference>
<keyword evidence="2" id="KW-1185">Reference proteome</keyword>
<accession>A0A0U1NZX1</accession>
<organism evidence="1 2">
    <name type="scientific">Neobacillus massiliamazoniensis</name>
    <dbReference type="NCBI Taxonomy" id="1499688"/>
    <lineage>
        <taxon>Bacteria</taxon>
        <taxon>Bacillati</taxon>
        <taxon>Bacillota</taxon>
        <taxon>Bacilli</taxon>
        <taxon>Bacillales</taxon>
        <taxon>Bacillaceae</taxon>
        <taxon>Neobacillus</taxon>
    </lineage>
</organism>
<evidence type="ECO:0000313" key="2">
    <source>
        <dbReference type="Proteomes" id="UP000199087"/>
    </source>
</evidence>
<reference evidence="2" key="1">
    <citation type="submission" date="2015-05" db="EMBL/GenBank/DDBJ databases">
        <authorList>
            <person name="Urmite Genomes"/>
        </authorList>
    </citation>
    <scope>NUCLEOTIDE SEQUENCE [LARGE SCALE GENOMIC DNA]</scope>
    <source>
        <strain evidence="2">LF1</strain>
    </source>
</reference>
<dbReference type="EMBL" id="CVRB01000003">
    <property type="protein sequence ID" value="CRK83392.1"/>
    <property type="molecule type" value="Genomic_DNA"/>
</dbReference>
<name>A0A0U1NZX1_9BACI</name>
<proteinExistence type="predicted"/>
<evidence type="ECO:0000313" key="1">
    <source>
        <dbReference type="EMBL" id="CRK83392.1"/>
    </source>
</evidence>
<dbReference type="AlphaFoldDB" id="A0A0U1NZX1"/>
<gene>
    <name evidence="1" type="ORF">BN000_03360</name>
</gene>
<dbReference type="Proteomes" id="UP000199087">
    <property type="component" value="Unassembled WGS sequence"/>
</dbReference>
<protein>
    <submittedName>
        <fullName evidence="1">Uncharacterized protein</fullName>
    </submittedName>
</protein>
<dbReference type="STRING" id="1499688.BN000_03360"/>